<dbReference type="SUPFAM" id="SSF51445">
    <property type="entry name" value="(Trans)glycosidases"/>
    <property type="match status" value="1"/>
</dbReference>
<evidence type="ECO:0000256" key="4">
    <source>
        <dbReference type="ARBA" id="ARBA00022669"/>
    </source>
</evidence>
<dbReference type="FunFam" id="3.10.50.10:FF:000004">
    <property type="entry name" value="Chitinase 5"/>
    <property type="match status" value="1"/>
</dbReference>
<dbReference type="Gene3D" id="2.170.140.10">
    <property type="entry name" value="Chitin binding domain"/>
    <property type="match status" value="1"/>
</dbReference>
<dbReference type="InterPro" id="IPR029070">
    <property type="entry name" value="Chitinase_insertion_sf"/>
</dbReference>
<dbReference type="InterPro" id="IPR017853">
    <property type="entry name" value="GH"/>
</dbReference>
<dbReference type="SMART" id="SM00494">
    <property type="entry name" value="ChtBD2"/>
    <property type="match status" value="1"/>
</dbReference>
<evidence type="ECO:0000256" key="12">
    <source>
        <dbReference type="RuleBase" id="RU000489"/>
    </source>
</evidence>
<dbReference type="EMBL" id="U10422">
    <property type="protein sequence ID" value="AAA61639.1"/>
    <property type="molecule type" value="mRNA"/>
</dbReference>
<keyword evidence="5 14" id="KW-0732">Signal</keyword>
<feature type="region of interest" description="Disordered" evidence="13">
    <location>
        <begin position="385"/>
        <end position="430"/>
    </location>
</feature>
<dbReference type="GO" id="GO:0006032">
    <property type="term" value="P:chitin catabolic process"/>
    <property type="evidence" value="ECO:0007669"/>
    <property type="project" value="UniProtKB-KW"/>
</dbReference>
<dbReference type="SUPFAM" id="SSF54556">
    <property type="entry name" value="Chitinase insertion domain"/>
    <property type="match status" value="1"/>
</dbReference>
<dbReference type="CDD" id="cd02872">
    <property type="entry name" value="GH18_chitolectin_chitotriosidase"/>
    <property type="match status" value="1"/>
</dbReference>
<dbReference type="PROSITE" id="PS51910">
    <property type="entry name" value="GH18_2"/>
    <property type="match status" value="1"/>
</dbReference>
<dbReference type="PIR" id="A53918">
    <property type="entry name" value="A53918"/>
</dbReference>
<evidence type="ECO:0000256" key="2">
    <source>
        <dbReference type="ARBA" id="ARBA00009121"/>
    </source>
</evidence>
<dbReference type="GO" id="GO:0005576">
    <property type="term" value="C:extracellular region"/>
    <property type="evidence" value="ECO:0007669"/>
    <property type="project" value="InterPro"/>
</dbReference>
<feature type="signal peptide" evidence="14">
    <location>
        <begin position="1"/>
        <end position="19"/>
    </location>
</feature>
<dbReference type="Gene3D" id="3.10.50.10">
    <property type="match status" value="1"/>
</dbReference>
<evidence type="ECO:0000256" key="6">
    <source>
        <dbReference type="ARBA" id="ARBA00022801"/>
    </source>
</evidence>
<keyword evidence="11" id="KW-0624">Polysaccharide degradation</keyword>
<dbReference type="SMART" id="SM00636">
    <property type="entry name" value="Glyco_18"/>
    <property type="match status" value="1"/>
</dbReference>
<dbReference type="EC" id="3.2.1.14" evidence="3"/>
<dbReference type="InterPro" id="IPR011583">
    <property type="entry name" value="Chitinase_II/V-like_cat"/>
</dbReference>
<dbReference type="GO" id="GO:0008061">
    <property type="term" value="F:chitin binding"/>
    <property type="evidence" value="ECO:0007669"/>
    <property type="project" value="UniProtKB-KW"/>
</dbReference>
<comment type="similarity">
    <text evidence="2">Belongs to the glycosyl hydrolase 18 family. Chitinase class II subfamily.</text>
</comment>
<evidence type="ECO:0000256" key="11">
    <source>
        <dbReference type="ARBA" id="ARBA00023326"/>
    </source>
</evidence>
<evidence type="ECO:0000256" key="13">
    <source>
        <dbReference type="SAM" id="MobiDB-lite"/>
    </source>
</evidence>
<dbReference type="InterPro" id="IPR002557">
    <property type="entry name" value="Chitin-bd_dom"/>
</dbReference>
<evidence type="ECO:0000256" key="8">
    <source>
        <dbReference type="ARBA" id="ARBA00023157"/>
    </source>
</evidence>
<organism evidence="16">
    <name type="scientific">Chelonus sp</name>
    <dbReference type="NCBI Taxonomy" id="7406"/>
    <lineage>
        <taxon>Eukaryota</taxon>
        <taxon>Metazoa</taxon>
        <taxon>Ecdysozoa</taxon>
        <taxon>Arthropoda</taxon>
        <taxon>Hexapoda</taxon>
        <taxon>Insecta</taxon>
        <taxon>Pterygota</taxon>
        <taxon>Neoptera</taxon>
        <taxon>Endopterygota</taxon>
        <taxon>Hymenoptera</taxon>
        <taxon>Apocrita</taxon>
        <taxon>Ichneumonoidea</taxon>
        <taxon>Braconidae</taxon>
        <taxon>Cheloninae</taxon>
        <taxon>Chelonus</taxon>
    </lineage>
</organism>
<feature type="chain" id="PRO_5004201960" description="chitinase" evidence="14">
    <location>
        <begin position="20"/>
        <end position="483"/>
    </location>
</feature>
<keyword evidence="4" id="KW-0147">Chitin-binding</keyword>
<dbReference type="GO" id="GO:0008843">
    <property type="term" value="F:endochitinase activity"/>
    <property type="evidence" value="ECO:0007669"/>
    <property type="project" value="UniProtKB-EC"/>
</dbReference>
<evidence type="ECO:0000256" key="5">
    <source>
        <dbReference type="ARBA" id="ARBA00022729"/>
    </source>
</evidence>
<dbReference type="PROSITE" id="PS01095">
    <property type="entry name" value="GH18_1"/>
    <property type="match status" value="1"/>
</dbReference>
<comment type="catalytic activity">
    <reaction evidence="1">
        <text>Random endo-hydrolysis of N-acetyl-beta-D-glucosaminide (1-&gt;4)-beta-linkages in chitin and chitodextrins.</text>
        <dbReference type="EC" id="3.2.1.14"/>
    </reaction>
</comment>
<keyword evidence="7" id="KW-0146">Chitin degradation</keyword>
<evidence type="ECO:0000256" key="1">
    <source>
        <dbReference type="ARBA" id="ARBA00000822"/>
    </source>
</evidence>
<evidence type="ECO:0000256" key="7">
    <source>
        <dbReference type="ARBA" id="ARBA00023024"/>
    </source>
</evidence>
<dbReference type="InterPro" id="IPR050314">
    <property type="entry name" value="Glycosyl_Hydrlase_18"/>
</dbReference>
<proteinExistence type="evidence at transcript level"/>
<dbReference type="Pfam" id="PF00704">
    <property type="entry name" value="Glyco_hydro_18"/>
    <property type="match status" value="1"/>
</dbReference>
<evidence type="ECO:0000256" key="9">
    <source>
        <dbReference type="ARBA" id="ARBA00023277"/>
    </source>
</evidence>
<keyword evidence="8" id="KW-1015">Disulfide bond</keyword>
<dbReference type="PANTHER" id="PTHR11177:SF360">
    <property type="entry name" value="CHITINASE 4-RELATED"/>
    <property type="match status" value="1"/>
</dbReference>
<evidence type="ECO:0000259" key="15">
    <source>
        <dbReference type="PROSITE" id="PS51910"/>
    </source>
</evidence>
<evidence type="ECO:0000256" key="10">
    <source>
        <dbReference type="ARBA" id="ARBA00023295"/>
    </source>
</evidence>
<dbReference type="GO" id="GO:0000272">
    <property type="term" value="P:polysaccharide catabolic process"/>
    <property type="evidence" value="ECO:0007669"/>
    <property type="project" value="UniProtKB-KW"/>
</dbReference>
<dbReference type="SUPFAM" id="SSF57625">
    <property type="entry name" value="Invertebrate chitin-binding proteins"/>
    <property type="match status" value="1"/>
</dbReference>
<dbReference type="CAZy" id="CBM14">
    <property type="family name" value="Carbohydrate-Binding Module Family 14"/>
</dbReference>
<dbReference type="InterPro" id="IPR001579">
    <property type="entry name" value="Glyco_hydro_18_chit_AS"/>
</dbReference>
<dbReference type="InterPro" id="IPR036508">
    <property type="entry name" value="Chitin-bd_dom_sf"/>
</dbReference>
<evidence type="ECO:0000256" key="3">
    <source>
        <dbReference type="ARBA" id="ARBA00012729"/>
    </source>
</evidence>
<feature type="domain" description="GH18" evidence="15">
    <location>
        <begin position="22"/>
        <end position="387"/>
    </location>
</feature>
<protein>
    <recommendedName>
        <fullName evidence="3">chitinase</fullName>
        <ecNumber evidence="3">3.2.1.14</ecNumber>
    </recommendedName>
</protein>
<keyword evidence="10 12" id="KW-0326">Glycosidase</keyword>
<evidence type="ECO:0000313" key="16">
    <source>
        <dbReference type="EMBL" id="AAA61639.1"/>
    </source>
</evidence>
<dbReference type="CAZy" id="GH18">
    <property type="family name" value="Glycoside Hydrolase Family 18"/>
</dbReference>
<accession>Q23737</accession>
<feature type="compositionally biased region" description="Low complexity" evidence="13">
    <location>
        <begin position="414"/>
        <end position="430"/>
    </location>
</feature>
<dbReference type="AlphaFoldDB" id="Q23737"/>
<evidence type="ECO:0000256" key="14">
    <source>
        <dbReference type="SAM" id="SignalP"/>
    </source>
</evidence>
<name>Q23737_9HYME</name>
<dbReference type="Gene3D" id="3.20.20.80">
    <property type="entry name" value="Glycosidases"/>
    <property type="match status" value="1"/>
</dbReference>
<reference evidence="16" key="1">
    <citation type="journal article" date="1994" name="J. Biol. Chem.">
        <title>Isolation, cloning, and characterization of new chitinase stored in active form in chitin-lined venom reservoir.</title>
        <authorList>
            <person name="Krishnan A."/>
            <person name="Nair P.N."/>
            <person name="Jones D."/>
        </authorList>
    </citation>
    <scope>NUCLEOTIDE SEQUENCE</scope>
    <source>
        <tissue evidence="16">Venom gland</tissue>
    </source>
</reference>
<dbReference type="InterPro" id="IPR001223">
    <property type="entry name" value="Glyco_hydro18_cat"/>
</dbReference>
<keyword evidence="6 12" id="KW-0378">Hydrolase</keyword>
<dbReference type="PANTHER" id="PTHR11177">
    <property type="entry name" value="CHITINASE"/>
    <property type="match status" value="1"/>
</dbReference>
<sequence>MRLIILFVAISLVSTIAVASPNKVVCYFGAWSVYRQGNGKFDINGIDPTLCTHLIYSFVGVNGKDVKVLDPWSDLPGNLDGFGKFTSLRKKNPSVKIMVAVGGWNAGSVPFSQMASDQATREAFAQNVVKFLQQYQFDGFDIDWEYPAQRGGSPADVKNMVKLCKALKKAFVQHDYILSAAVAAPETSASKSYDIAEMSQYLDFINLMTYDFHGPWDGHTGMHAPPSASSHDSGNELKLNVKAAVKYWLQNGVPKEKLVVGVPAYGKSFTLSNPSNKGLGAPVSGAGTAGPYTGENGLLGYNEICEMQKAGDWEVVQDNEKGVPYAVKGNQWVSFDDLAAIKAKAQFIKQEGLGGAMVWSIETDDFKGLCGEKYPVLKALNSVLGRGGSSSPAETKRKNNVPDDQPAPPRSFAEDSAPEAPVEPEVSSESGECSSVGQFLVGQNCGYLVCDDDGMGGFRKIPGVCPQGLCFNPANNYCDWPSQ</sequence>
<keyword evidence="9" id="KW-0119">Carbohydrate metabolism</keyword>